<keyword evidence="3" id="KW-1185">Reference proteome</keyword>
<dbReference type="Proteomes" id="UP001493153">
    <property type="component" value="Plasmid megaplasmid"/>
</dbReference>
<keyword evidence="2" id="KW-0614">Plasmid</keyword>
<name>A0ABZ2PUL7_9BURK</name>
<proteinExistence type="predicted"/>
<protein>
    <recommendedName>
        <fullName evidence="4">Transposase</fullName>
    </recommendedName>
</protein>
<evidence type="ECO:0000313" key="3">
    <source>
        <dbReference type="Proteomes" id="UP001493153"/>
    </source>
</evidence>
<evidence type="ECO:0000256" key="1">
    <source>
        <dbReference type="SAM" id="MobiDB-lite"/>
    </source>
</evidence>
<accession>A0ABZ2PUL7</accession>
<organism evidence="2 3">
    <name type="scientific">Mycetohabitans rhizoxinica</name>
    <dbReference type="NCBI Taxonomy" id="412963"/>
    <lineage>
        <taxon>Bacteria</taxon>
        <taxon>Pseudomonadati</taxon>
        <taxon>Pseudomonadota</taxon>
        <taxon>Betaproteobacteria</taxon>
        <taxon>Burkholderiales</taxon>
        <taxon>Burkholderiaceae</taxon>
        <taxon>Mycetohabitans</taxon>
    </lineage>
</organism>
<evidence type="ECO:0008006" key="4">
    <source>
        <dbReference type="Google" id="ProtNLM"/>
    </source>
</evidence>
<geneLocation type="plasmid" evidence="2 3">
    <name>megaplasmid</name>
</geneLocation>
<feature type="region of interest" description="Disordered" evidence="1">
    <location>
        <begin position="84"/>
        <end position="108"/>
    </location>
</feature>
<gene>
    <name evidence="2" type="ORF">IHE29_00490</name>
</gene>
<dbReference type="EMBL" id="CP062175">
    <property type="protein sequence ID" value="WXK37873.1"/>
    <property type="molecule type" value="Genomic_DNA"/>
</dbReference>
<sequence>MAAFDTLSVTDCDGAVFFKPCALKNALSYRHKSEIDAYGTGRRVLDQPRLWINNTATRRSETDARLAVRRPKCQRIEIARLPSCSTGTSPCSVSASGSDSHTGSALEVMDRPEIESLRKFIERGAALHQPLRVAEIVGD</sequence>
<evidence type="ECO:0000313" key="2">
    <source>
        <dbReference type="EMBL" id="WXK37873.1"/>
    </source>
</evidence>
<reference evidence="2 3" key="1">
    <citation type="submission" date="2020-09" db="EMBL/GenBank/DDBJ databases">
        <title>Genome sequences of Mycetohabitans spp.</title>
        <authorList>
            <person name="Carter M.E."/>
            <person name="Carpenter S.C.D."/>
            <person name="Bogdanove A.J."/>
        </authorList>
    </citation>
    <scope>NUCLEOTIDE SEQUENCE [LARGE SCALE GENOMIC DNA]</scope>
    <source>
        <strain evidence="2 3">B12</strain>
        <plasmid evidence="2 3">megaplasmid</plasmid>
    </source>
</reference>
<feature type="compositionally biased region" description="Polar residues" evidence="1">
    <location>
        <begin position="84"/>
        <end position="103"/>
    </location>
</feature>